<dbReference type="Proteomes" id="UP000198280">
    <property type="component" value="Unassembled WGS sequence"/>
</dbReference>
<dbReference type="EMBL" id="FZOF01000021">
    <property type="protein sequence ID" value="SNT33030.1"/>
    <property type="molecule type" value="Genomic_DNA"/>
</dbReference>
<accession>A0A239LRY0</accession>
<keyword evidence="1" id="KW-0812">Transmembrane</keyword>
<feature type="transmembrane region" description="Helical" evidence="1">
    <location>
        <begin position="88"/>
        <end position="107"/>
    </location>
</feature>
<keyword evidence="1" id="KW-0472">Membrane</keyword>
<organism evidence="2 3">
    <name type="scientific">Actinacidiphila glaucinigra</name>
    <dbReference type="NCBI Taxonomy" id="235986"/>
    <lineage>
        <taxon>Bacteria</taxon>
        <taxon>Bacillati</taxon>
        <taxon>Actinomycetota</taxon>
        <taxon>Actinomycetes</taxon>
        <taxon>Kitasatosporales</taxon>
        <taxon>Streptomycetaceae</taxon>
        <taxon>Actinacidiphila</taxon>
    </lineage>
</organism>
<evidence type="ECO:0000313" key="3">
    <source>
        <dbReference type="Proteomes" id="UP000198280"/>
    </source>
</evidence>
<evidence type="ECO:0000313" key="2">
    <source>
        <dbReference type="EMBL" id="SNT33030.1"/>
    </source>
</evidence>
<keyword evidence="1" id="KW-1133">Transmembrane helix</keyword>
<proteinExistence type="predicted"/>
<feature type="transmembrane region" description="Helical" evidence="1">
    <location>
        <begin position="58"/>
        <end position="76"/>
    </location>
</feature>
<protein>
    <submittedName>
        <fullName evidence="2">Uncharacterized protein</fullName>
    </submittedName>
</protein>
<dbReference type="RefSeq" id="WP_089227155.1">
    <property type="nucleotide sequence ID" value="NZ_FZOF01000021.1"/>
</dbReference>
<gene>
    <name evidence="2" type="ORF">SAMN05216252_12117</name>
</gene>
<reference evidence="2 3" key="1">
    <citation type="submission" date="2017-06" db="EMBL/GenBank/DDBJ databases">
        <authorList>
            <person name="Kim H.J."/>
            <person name="Triplett B.A."/>
        </authorList>
    </citation>
    <scope>NUCLEOTIDE SEQUENCE [LARGE SCALE GENOMIC DNA]</scope>
    <source>
        <strain evidence="2 3">CGMCC 4.1858</strain>
    </source>
</reference>
<name>A0A239LRY0_9ACTN</name>
<evidence type="ECO:0000256" key="1">
    <source>
        <dbReference type="SAM" id="Phobius"/>
    </source>
</evidence>
<dbReference type="OrthoDB" id="5181251at2"/>
<keyword evidence="3" id="KW-1185">Reference proteome</keyword>
<sequence>MSAAAGQARVARVYTSARRHPWVLGKLGDWTLPFGPYTPAQLVVMAGGAMVLIKMFSWWSWLGPLPVAVWGLSIWAVRGARIGGRSPFAAAMGWLALAALHPAGRIGGRAARDRRPRPLTGAFVIEAAPASTELTAATGRARKCAPAQRSGPVSGLAQLLQRTDTAGGWT</sequence>
<dbReference type="AlphaFoldDB" id="A0A239LRY0"/>